<dbReference type="AlphaFoldDB" id="A0A8H6HMR4"/>
<protein>
    <recommendedName>
        <fullName evidence="2">G domain-containing protein</fullName>
    </recommendedName>
</protein>
<organism evidence="3 4">
    <name type="scientific">Ephemerocybe angulata</name>
    <dbReference type="NCBI Taxonomy" id="980116"/>
    <lineage>
        <taxon>Eukaryota</taxon>
        <taxon>Fungi</taxon>
        <taxon>Dikarya</taxon>
        <taxon>Basidiomycota</taxon>
        <taxon>Agaricomycotina</taxon>
        <taxon>Agaricomycetes</taxon>
        <taxon>Agaricomycetidae</taxon>
        <taxon>Agaricales</taxon>
        <taxon>Agaricineae</taxon>
        <taxon>Psathyrellaceae</taxon>
        <taxon>Ephemerocybe</taxon>
    </lineage>
</organism>
<name>A0A8H6HMR4_9AGAR</name>
<feature type="domain" description="G" evidence="2">
    <location>
        <begin position="11"/>
        <end position="86"/>
    </location>
</feature>
<dbReference type="GO" id="GO:0005525">
    <property type="term" value="F:GTP binding"/>
    <property type="evidence" value="ECO:0007669"/>
    <property type="project" value="InterPro"/>
</dbReference>
<dbReference type="InterPro" id="IPR006073">
    <property type="entry name" value="GTP-bd"/>
</dbReference>
<dbReference type="SUPFAM" id="SSF52540">
    <property type="entry name" value="P-loop containing nucleoside triphosphate hydrolases"/>
    <property type="match status" value="1"/>
</dbReference>
<keyword evidence="4" id="KW-1185">Reference proteome</keyword>
<evidence type="ECO:0000313" key="3">
    <source>
        <dbReference type="EMBL" id="KAF6749489.1"/>
    </source>
</evidence>
<dbReference type="Gene3D" id="3.40.50.300">
    <property type="entry name" value="P-loop containing nucleotide triphosphate hydrolases"/>
    <property type="match status" value="1"/>
</dbReference>
<dbReference type="Pfam" id="PF01926">
    <property type="entry name" value="MMR_HSR1"/>
    <property type="match status" value="1"/>
</dbReference>
<keyword evidence="1" id="KW-0175">Coiled coil</keyword>
<evidence type="ECO:0000259" key="2">
    <source>
        <dbReference type="Pfam" id="PF01926"/>
    </source>
</evidence>
<evidence type="ECO:0000256" key="1">
    <source>
        <dbReference type="SAM" id="Coils"/>
    </source>
</evidence>
<dbReference type="EMBL" id="JACGCI010000062">
    <property type="protein sequence ID" value="KAF6749489.1"/>
    <property type="molecule type" value="Genomic_DNA"/>
</dbReference>
<proteinExistence type="predicted"/>
<dbReference type="Proteomes" id="UP000521943">
    <property type="component" value="Unassembled WGS sequence"/>
</dbReference>
<accession>A0A8H6HMR4</accession>
<dbReference type="OrthoDB" id="8954335at2759"/>
<reference evidence="3 4" key="1">
    <citation type="submission" date="2020-07" db="EMBL/GenBank/DDBJ databases">
        <title>Comparative genomics of pyrophilous fungi reveals a link between fire events and developmental genes.</title>
        <authorList>
            <consortium name="DOE Joint Genome Institute"/>
            <person name="Steindorff A.S."/>
            <person name="Carver A."/>
            <person name="Calhoun S."/>
            <person name="Stillman K."/>
            <person name="Liu H."/>
            <person name="Lipzen A."/>
            <person name="Pangilinan J."/>
            <person name="Labutti K."/>
            <person name="Bruns T.D."/>
            <person name="Grigoriev I.V."/>
        </authorList>
    </citation>
    <scope>NUCLEOTIDE SEQUENCE [LARGE SCALE GENOMIC DNA]</scope>
    <source>
        <strain evidence="3 4">CBS 144469</strain>
    </source>
</reference>
<dbReference type="InterPro" id="IPR027417">
    <property type="entry name" value="P-loop_NTPase"/>
</dbReference>
<evidence type="ECO:0000313" key="4">
    <source>
        <dbReference type="Proteomes" id="UP000521943"/>
    </source>
</evidence>
<comment type="caution">
    <text evidence="3">The sequence shown here is derived from an EMBL/GenBank/DDBJ whole genome shotgun (WGS) entry which is preliminary data.</text>
</comment>
<sequence>MGETRRIIIPVMGMTKAGKSSFINKAASLPKEKQAELEVGANLAPCTKKLQDIETEGLLSEYPSLMRHRLVFVDTPGFDDDEFSDYELLQFIADHLKESYRNGDLLGGVLYLHDISRDGFTGTPKKNLKLFDRLCGENSMFKVVLVTTKWGRQTAEDDYGKREKELEDVHWASLIASGAITMRLTKPDNASAIEVVNEVLRRYVEPESRGRRLQDQILQIQRELVAEKKYLRQTEAAKALREELEKLQDIEAKLQRAESEGGAKIEDLKARDDKAGQLERQIAEFKLNIAQRAGSILKRWFR</sequence>
<gene>
    <name evidence="3" type="ORF">DFP72DRAFT_537269</name>
</gene>
<feature type="coiled-coil region" evidence="1">
    <location>
        <begin position="230"/>
        <end position="260"/>
    </location>
</feature>